<proteinExistence type="predicted"/>
<dbReference type="GeneID" id="20040554"/>
<dbReference type="AlphaFoldDB" id="W7AGA0"/>
<keyword evidence="4" id="KW-1185">Reference proteome</keyword>
<organism evidence="3 4">
    <name type="scientific">Plasmodium inui San Antonio 1</name>
    <dbReference type="NCBI Taxonomy" id="1237626"/>
    <lineage>
        <taxon>Eukaryota</taxon>
        <taxon>Sar</taxon>
        <taxon>Alveolata</taxon>
        <taxon>Apicomplexa</taxon>
        <taxon>Aconoidasida</taxon>
        <taxon>Haemosporida</taxon>
        <taxon>Plasmodiidae</taxon>
        <taxon>Plasmodium</taxon>
        <taxon>Plasmodium (Plasmodium)</taxon>
    </lineage>
</organism>
<feature type="compositionally biased region" description="Basic and acidic residues" evidence="1">
    <location>
        <begin position="195"/>
        <end position="213"/>
    </location>
</feature>
<evidence type="ECO:0000313" key="3">
    <source>
        <dbReference type="EMBL" id="EUD64341.1"/>
    </source>
</evidence>
<evidence type="ECO:0000313" key="4">
    <source>
        <dbReference type="Proteomes" id="UP000030640"/>
    </source>
</evidence>
<name>W7AGA0_9APIC</name>
<feature type="region of interest" description="Disordered" evidence="1">
    <location>
        <begin position="185"/>
        <end position="225"/>
    </location>
</feature>
<sequence length="225" mass="26588">MAFKSGAALLSILTLHSFLIRSICCDTERSLFKRLLKVRCKNDNHEVTHKPIYVKGRQEEKKAEQEDYTQNDSDFYNELRSDLRTNLKNLFKYENTKKEHRDSGTQRKKEGKWKDKKMLKSQLRMRPKDEKRTEIRKIKYPQELSYEDIKMVNIIKPGKNNYKIVEAGRIHRALENNYETVEIGQIVEPDEEQKETEKVTDKETEKVTEKTETRAQSLNPSTSTT</sequence>
<feature type="compositionally biased region" description="Polar residues" evidence="1">
    <location>
        <begin position="214"/>
        <end position="225"/>
    </location>
</feature>
<dbReference type="EMBL" id="KI965510">
    <property type="protein sequence ID" value="EUD64341.1"/>
    <property type="molecule type" value="Genomic_DNA"/>
</dbReference>
<evidence type="ECO:0000256" key="2">
    <source>
        <dbReference type="SAM" id="SignalP"/>
    </source>
</evidence>
<dbReference type="Proteomes" id="UP000030640">
    <property type="component" value="Unassembled WGS sequence"/>
</dbReference>
<reference evidence="3 4" key="1">
    <citation type="submission" date="2013-02" db="EMBL/GenBank/DDBJ databases">
        <title>The Genome Sequence of Plasmodium inui San Antonio 1.</title>
        <authorList>
            <consortium name="The Broad Institute Genome Sequencing Platform"/>
            <consortium name="The Broad Institute Genome Sequencing Center for Infectious Disease"/>
            <person name="Neafsey D."/>
            <person name="Cheeseman I."/>
            <person name="Volkman S."/>
            <person name="Adams J."/>
            <person name="Walker B."/>
            <person name="Young S.K."/>
            <person name="Zeng Q."/>
            <person name="Gargeya S."/>
            <person name="Fitzgerald M."/>
            <person name="Haas B."/>
            <person name="Abouelleil A."/>
            <person name="Alvarado L."/>
            <person name="Arachchi H.M."/>
            <person name="Berlin A.M."/>
            <person name="Chapman S.B."/>
            <person name="Dewar J."/>
            <person name="Goldberg J."/>
            <person name="Griggs A."/>
            <person name="Gujja S."/>
            <person name="Hansen M."/>
            <person name="Howarth C."/>
            <person name="Imamovic A."/>
            <person name="Larimer J."/>
            <person name="McCowan C."/>
            <person name="Murphy C."/>
            <person name="Neiman D."/>
            <person name="Pearson M."/>
            <person name="Priest M."/>
            <person name="Roberts A."/>
            <person name="Saif S."/>
            <person name="Shea T."/>
            <person name="Sisk P."/>
            <person name="Sykes S."/>
            <person name="Wortman J."/>
            <person name="Nusbaum C."/>
            <person name="Birren B."/>
        </authorList>
    </citation>
    <scope>NUCLEOTIDE SEQUENCE [LARGE SCALE GENOMIC DNA]</scope>
    <source>
        <strain evidence="3 4">San Antonio 1</strain>
    </source>
</reference>
<feature type="region of interest" description="Disordered" evidence="1">
    <location>
        <begin position="95"/>
        <end position="131"/>
    </location>
</feature>
<accession>W7AGA0</accession>
<feature type="signal peptide" evidence="2">
    <location>
        <begin position="1"/>
        <end position="25"/>
    </location>
</feature>
<dbReference type="RefSeq" id="XP_008819074.1">
    <property type="nucleotide sequence ID" value="XM_008820852.1"/>
</dbReference>
<dbReference type="VEuPathDB" id="PlasmoDB:C922_05280"/>
<keyword evidence="2" id="KW-0732">Signal</keyword>
<dbReference type="OrthoDB" id="387138at2759"/>
<evidence type="ECO:0000256" key="1">
    <source>
        <dbReference type="SAM" id="MobiDB-lite"/>
    </source>
</evidence>
<gene>
    <name evidence="3" type="ORF">C922_05280</name>
</gene>
<protein>
    <submittedName>
        <fullName evidence="3">Uncharacterized protein</fullName>
    </submittedName>
</protein>
<feature type="chain" id="PRO_5004887943" evidence="2">
    <location>
        <begin position="26"/>
        <end position="225"/>
    </location>
</feature>
<feature type="compositionally biased region" description="Basic and acidic residues" evidence="1">
    <location>
        <begin position="95"/>
        <end position="118"/>
    </location>
</feature>